<evidence type="ECO:0000313" key="3">
    <source>
        <dbReference type="Proteomes" id="UP001634394"/>
    </source>
</evidence>
<sequence>MCSVVLGYSVHTLVRNLSEIPHCEKPRVISENCNHIVICDIEGINNKLCYVTKEVRKKLPSPDSNISTETNSNFQSKDDMDNLDMSKLPHLQNDDTVLKVVKETVTSKKKYE</sequence>
<keyword evidence="3" id="KW-1185">Reference proteome</keyword>
<dbReference type="AlphaFoldDB" id="A0ABD3XUU6"/>
<feature type="region of interest" description="Disordered" evidence="1">
    <location>
        <begin position="59"/>
        <end position="88"/>
    </location>
</feature>
<reference evidence="2 3" key="1">
    <citation type="submission" date="2024-11" db="EMBL/GenBank/DDBJ databases">
        <title>Chromosome-level genome assembly of the freshwater bivalve Anodonta woodiana.</title>
        <authorList>
            <person name="Chen X."/>
        </authorList>
    </citation>
    <scope>NUCLEOTIDE SEQUENCE [LARGE SCALE GENOMIC DNA]</scope>
    <source>
        <strain evidence="2">MN2024</strain>
        <tissue evidence="2">Gills</tissue>
    </source>
</reference>
<proteinExistence type="predicted"/>
<protein>
    <submittedName>
        <fullName evidence="2">Uncharacterized protein</fullName>
    </submittedName>
</protein>
<comment type="caution">
    <text evidence="2">The sequence shown here is derived from an EMBL/GenBank/DDBJ whole genome shotgun (WGS) entry which is preliminary data.</text>
</comment>
<gene>
    <name evidence="2" type="ORF">ACJMK2_002298</name>
</gene>
<name>A0ABD3XUU6_SINWO</name>
<evidence type="ECO:0000256" key="1">
    <source>
        <dbReference type="SAM" id="MobiDB-lite"/>
    </source>
</evidence>
<feature type="compositionally biased region" description="Polar residues" evidence="1">
    <location>
        <begin position="62"/>
        <end position="75"/>
    </location>
</feature>
<dbReference type="Proteomes" id="UP001634394">
    <property type="component" value="Unassembled WGS sequence"/>
</dbReference>
<dbReference type="EMBL" id="JBJQND010000001">
    <property type="protein sequence ID" value="KAL3889989.1"/>
    <property type="molecule type" value="Genomic_DNA"/>
</dbReference>
<evidence type="ECO:0000313" key="2">
    <source>
        <dbReference type="EMBL" id="KAL3889989.1"/>
    </source>
</evidence>
<accession>A0ABD3XUU6</accession>
<organism evidence="2 3">
    <name type="scientific">Sinanodonta woodiana</name>
    <name type="common">Chinese pond mussel</name>
    <name type="synonym">Anodonta woodiana</name>
    <dbReference type="NCBI Taxonomy" id="1069815"/>
    <lineage>
        <taxon>Eukaryota</taxon>
        <taxon>Metazoa</taxon>
        <taxon>Spiralia</taxon>
        <taxon>Lophotrochozoa</taxon>
        <taxon>Mollusca</taxon>
        <taxon>Bivalvia</taxon>
        <taxon>Autobranchia</taxon>
        <taxon>Heteroconchia</taxon>
        <taxon>Palaeoheterodonta</taxon>
        <taxon>Unionida</taxon>
        <taxon>Unionoidea</taxon>
        <taxon>Unionidae</taxon>
        <taxon>Unioninae</taxon>
        <taxon>Sinanodonta</taxon>
    </lineage>
</organism>